<dbReference type="Proteomes" id="UP000054196">
    <property type="component" value="Unassembled WGS sequence"/>
</dbReference>
<feature type="domain" description="NAD-dependent epimerase/dehydratase" evidence="1">
    <location>
        <begin position="147"/>
        <end position="233"/>
    </location>
</feature>
<accession>R7S2B1</accession>
<organism evidence="2 3">
    <name type="scientific">Punctularia strigosozonata (strain HHB-11173)</name>
    <name type="common">White-rot fungus</name>
    <dbReference type="NCBI Taxonomy" id="741275"/>
    <lineage>
        <taxon>Eukaryota</taxon>
        <taxon>Fungi</taxon>
        <taxon>Dikarya</taxon>
        <taxon>Basidiomycota</taxon>
        <taxon>Agaricomycotina</taxon>
        <taxon>Agaricomycetes</taxon>
        <taxon>Corticiales</taxon>
        <taxon>Punctulariaceae</taxon>
        <taxon>Punctularia</taxon>
    </lineage>
</organism>
<dbReference type="Gene3D" id="3.40.50.720">
    <property type="entry name" value="NAD(P)-binding Rossmann-like Domain"/>
    <property type="match status" value="1"/>
</dbReference>
<dbReference type="KEGG" id="psq:PUNSTDRAFT_146699"/>
<dbReference type="OMA" id="ARSWVHI"/>
<sequence length="347" mass="37418">MSPTLFLTGTTGYIGGTVLDTLYNAHPEWSYIVLLRKVPDGFEEKYPNVQIVKGDYDSIEVISQAASRADIVVHSGNSDHEPSINALIAGLLKRPKTSFLIHLSGTGIVADFREGKYVGELNPKVWSDIEDIDAITSLPDDALHRNVDKIIQAAAAAHGDKLKTAIVCPPDICGKGRGLGRTQSVLLPAYKAESIKLGAAVYTGSGGNARSWVHIEDLMKLYLSLVEAAAAGGGNADWGKEGYYFASTHESTQYDLAKASAKCLHAKGLILSPEPKQLSIEEIDGLLSDWKIPGIARYLFAGNSRTRPDRATKLFGYTSTAPTLWDVLEADFDSTNDPLVSAALDKQ</sequence>
<reference evidence="3" key="1">
    <citation type="journal article" date="2012" name="Science">
        <title>The Paleozoic origin of enzymatic lignin decomposition reconstructed from 31 fungal genomes.</title>
        <authorList>
            <person name="Floudas D."/>
            <person name="Binder M."/>
            <person name="Riley R."/>
            <person name="Barry K."/>
            <person name="Blanchette R.A."/>
            <person name="Henrissat B."/>
            <person name="Martinez A.T."/>
            <person name="Otillar R."/>
            <person name="Spatafora J.W."/>
            <person name="Yadav J.S."/>
            <person name="Aerts A."/>
            <person name="Benoit I."/>
            <person name="Boyd A."/>
            <person name="Carlson A."/>
            <person name="Copeland A."/>
            <person name="Coutinho P.M."/>
            <person name="de Vries R.P."/>
            <person name="Ferreira P."/>
            <person name="Findley K."/>
            <person name="Foster B."/>
            <person name="Gaskell J."/>
            <person name="Glotzer D."/>
            <person name="Gorecki P."/>
            <person name="Heitman J."/>
            <person name="Hesse C."/>
            <person name="Hori C."/>
            <person name="Igarashi K."/>
            <person name="Jurgens J.A."/>
            <person name="Kallen N."/>
            <person name="Kersten P."/>
            <person name="Kohler A."/>
            <person name="Kuees U."/>
            <person name="Kumar T.K.A."/>
            <person name="Kuo A."/>
            <person name="LaButti K."/>
            <person name="Larrondo L.F."/>
            <person name="Lindquist E."/>
            <person name="Ling A."/>
            <person name="Lombard V."/>
            <person name="Lucas S."/>
            <person name="Lundell T."/>
            <person name="Martin R."/>
            <person name="McLaughlin D.J."/>
            <person name="Morgenstern I."/>
            <person name="Morin E."/>
            <person name="Murat C."/>
            <person name="Nagy L.G."/>
            <person name="Nolan M."/>
            <person name="Ohm R.A."/>
            <person name="Patyshakuliyeva A."/>
            <person name="Rokas A."/>
            <person name="Ruiz-Duenas F.J."/>
            <person name="Sabat G."/>
            <person name="Salamov A."/>
            <person name="Samejima M."/>
            <person name="Schmutz J."/>
            <person name="Slot J.C."/>
            <person name="St John F."/>
            <person name="Stenlid J."/>
            <person name="Sun H."/>
            <person name="Sun S."/>
            <person name="Syed K."/>
            <person name="Tsang A."/>
            <person name="Wiebenga A."/>
            <person name="Young D."/>
            <person name="Pisabarro A."/>
            <person name="Eastwood D.C."/>
            <person name="Martin F."/>
            <person name="Cullen D."/>
            <person name="Grigoriev I.V."/>
            <person name="Hibbett D.S."/>
        </authorList>
    </citation>
    <scope>NUCLEOTIDE SEQUENCE [LARGE SCALE GENOMIC DNA]</scope>
    <source>
        <strain evidence="3">HHB-11173 SS5</strain>
    </source>
</reference>
<protein>
    <submittedName>
        <fullName evidence="2">NAD(P)-binding protein</fullName>
    </submittedName>
</protein>
<dbReference type="HOGENOM" id="CLU_007383_12_2_1"/>
<dbReference type="InterPro" id="IPR051783">
    <property type="entry name" value="NAD(P)-dependent_oxidoreduct"/>
</dbReference>
<dbReference type="GO" id="GO:0005737">
    <property type="term" value="C:cytoplasm"/>
    <property type="evidence" value="ECO:0007669"/>
    <property type="project" value="TreeGrafter"/>
</dbReference>
<dbReference type="RefSeq" id="XP_007388706.1">
    <property type="nucleotide sequence ID" value="XM_007388644.1"/>
</dbReference>
<evidence type="ECO:0000259" key="1">
    <source>
        <dbReference type="Pfam" id="PF01370"/>
    </source>
</evidence>
<evidence type="ECO:0000313" key="2">
    <source>
        <dbReference type="EMBL" id="EIN03917.1"/>
    </source>
</evidence>
<dbReference type="EMBL" id="JH687557">
    <property type="protein sequence ID" value="EIN03917.1"/>
    <property type="molecule type" value="Genomic_DNA"/>
</dbReference>
<dbReference type="Pfam" id="PF01370">
    <property type="entry name" value="Epimerase"/>
    <property type="match status" value="1"/>
</dbReference>
<dbReference type="GeneID" id="18881696"/>
<dbReference type="InterPro" id="IPR036291">
    <property type="entry name" value="NAD(P)-bd_dom_sf"/>
</dbReference>
<name>R7S2B1_PUNST</name>
<gene>
    <name evidence="2" type="ORF">PUNSTDRAFT_146699</name>
</gene>
<dbReference type="OrthoDB" id="2130169at2759"/>
<dbReference type="AlphaFoldDB" id="R7S2B1"/>
<dbReference type="PANTHER" id="PTHR48079">
    <property type="entry name" value="PROTEIN YEEZ"/>
    <property type="match status" value="1"/>
</dbReference>
<proteinExistence type="predicted"/>
<dbReference type="GO" id="GO:0004029">
    <property type="term" value="F:aldehyde dehydrogenase (NAD+) activity"/>
    <property type="evidence" value="ECO:0007669"/>
    <property type="project" value="TreeGrafter"/>
</dbReference>
<dbReference type="InterPro" id="IPR001509">
    <property type="entry name" value="Epimerase_deHydtase"/>
</dbReference>
<dbReference type="PANTHER" id="PTHR48079:SF6">
    <property type="entry name" value="NAD(P)-BINDING DOMAIN-CONTAINING PROTEIN-RELATED"/>
    <property type="match status" value="1"/>
</dbReference>
<keyword evidence="3" id="KW-1185">Reference proteome</keyword>
<dbReference type="eggNOG" id="KOG1502">
    <property type="taxonomic scope" value="Eukaryota"/>
</dbReference>
<evidence type="ECO:0000313" key="3">
    <source>
        <dbReference type="Proteomes" id="UP000054196"/>
    </source>
</evidence>
<dbReference type="SUPFAM" id="SSF51735">
    <property type="entry name" value="NAD(P)-binding Rossmann-fold domains"/>
    <property type="match status" value="1"/>
</dbReference>